<dbReference type="RefSeq" id="WP_015828153.1">
    <property type="nucleotide sequence ID" value="NC_012982.1"/>
</dbReference>
<dbReference type="InterPro" id="IPR036736">
    <property type="entry name" value="ACP-like_sf"/>
</dbReference>
<keyword evidence="3" id="KW-1185">Reference proteome</keyword>
<dbReference type="EMBL" id="CP001678">
    <property type="protein sequence ID" value="ACT60003.1"/>
    <property type="molecule type" value="Genomic_DNA"/>
</dbReference>
<feature type="domain" description="Carrier" evidence="1">
    <location>
        <begin position="1"/>
        <end position="81"/>
    </location>
</feature>
<evidence type="ECO:0000259" key="1">
    <source>
        <dbReference type="PROSITE" id="PS50075"/>
    </source>
</evidence>
<dbReference type="PROSITE" id="PS50075">
    <property type="entry name" value="CARRIER"/>
    <property type="match status" value="1"/>
</dbReference>
<organism evidence="2 3">
    <name type="scientific">Hirschia baltica (strain ATCC 49814 / DSM 5838 / IFAM 1418)</name>
    <dbReference type="NCBI Taxonomy" id="582402"/>
    <lineage>
        <taxon>Bacteria</taxon>
        <taxon>Pseudomonadati</taxon>
        <taxon>Pseudomonadota</taxon>
        <taxon>Alphaproteobacteria</taxon>
        <taxon>Hyphomonadales</taxon>
        <taxon>Hyphomonadaceae</taxon>
        <taxon>Hirschia</taxon>
    </lineage>
</organism>
<dbReference type="InterPro" id="IPR009081">
    <property type="entry name" value="PP-bd_ACP"/>
</dbReference>
<name>C6XMT9_HIRBI</name>
<proteinExistence type="predicted"/>
<sequence>MNINVEETVLAILKERGPLPKSSQERANLDYIEAGLVDSLGLMNLVTELESALDIELEEEDFMQDKFRTIGGLIETLQQAVARA</sequence>
<dbReference type="SUPFAM" id="SSF47336">
    <property type="entry name" value="ACP-like"/>
    <property type="match status" value="1"/>
</dbReference>
<dbReference type="STRING" id="582402.Hbal_2323"/>
<dbReference type="eggNOG" id="COG0236">
    <property type="taxonomic scope" value="Bacteria"/>
</dbReference>
<gene>
    <name evidence="2" type="ordered locus">Hbal_2323</name>
</gene>
<dbReference type="Gene3D" id="1.10.1200.10">
    <property type="entry name" value="ACP-like"/>
    <property type="match status" value="1"/>
</dbReference>
<evidence type="ECO:0000313" key="2">
    <source>
        <dbReference type="EMBL" id="ACT60003.1"/>
    </source>
</evidence>
<dbReference type="HOGENOM" id="CLU_2523015_0_0_5"/>
<reference evidence="3" key="1">
    <citation type="journal article" date="2011" name="J. Bacteriol.">
        <title>Genome sequences of eight morphologically diverse alphaproteobacteria.</title>
        <authorList>
            <consortium name="US DOE Joint Genome Institute"/>
            <person name="Brown P.J."/>
            <person name="Kysela D.T."/>
            <person name="Buechlein A."/>
            <person name="Hemmerich C."/>
            <person name="Brun Y.V."/>
        </authorList>
    </citation>
    <scope>NUCLEOTIDE SEQUENCE [LARGE SCALE GENOMIC DNA]</scope>
    <source>
        <strain evidence="3">ATCC 49814 / DSM 5838 / IFAM 1418</strain>
    </source>
</reference>
<dbReference type="OrthoDB" id="7874450at2"/>
<dbReference type="KEGG" id="hba:Hbal_2323"/>
<accession>C6XMT9</accession>
<dbReference type="Pfam" id="PF00550">
    <property type="entry name" value="PP-binding"/>
    <property type="match status" value="1"/>
</dbReference>
<dbReference type="AlphaFoldDB" id="C6XMT9"/>
<evidence type="ECO:0000313" key="3">
    <source>
        <dbReference type="Proteomes" id="UP000002745"/>
    </source>
</evidence>
<dbReference type="Proteomes" id="UP000002745">
    <property type="component" value="Chromosome"/>
</dbReference>
<protein>
    <recommendedName>
        <fullName evidence="1">Carrier domain-containing protein</fullName>
    </recommendedName>
</protein>